<dbReference type="KEGG" id="rbi:RB2501_02550"/>
<dbReference type="STRING" id="313596.RB2501_02550"/>
<dbReference type="eggNOG" id="COG1361">
    <property type="taxonomic scope" value="Bacteria"/>
</dbReference>
<dbReference type="HOGENOM" id="CLU_723062_0_0_10"/>
<gene>
    <name evidence="1" type="ordered locus">RB2501_02550</name>
</gene>
<dbReference type="AlphaFoldDB" id="A4CPE7"/>
<evidence type="ECO:0000313" key="1">
    <source>
        <dbReference type="EMBL" id="EAR14268.1"/>
    </source>
</evidence>
<evidence type="ECO:0000313" key="2">
    <source>
        <dbReference type="Proteomes" id="UP000009049"/>
    </source>
</evidence>
<dbReference type="NCBIfam" id="TIGR04131">
    <property type="entry name" value="Bac_Flav_CTERM"/>
    <property type="match status" value="1"/>
</dbReference>
<accession>A4CPE7</accession>
<dbReference type="Pfam" id="PF13585">
    <property type="entry name" value="CHU_C"/>
    <property type="match status" value="1"/>
</dbReference>
<evidence type="ECO:0008006" key="3">
    <source>
        <dbReference type="Google" id="ProtNLM"/>
    </source>
</evidence>
<dbReference type="Proteomes" id="UP000009049">
    <property type="component" value="Chromosome"/>
</dbReference>
<organism evidence="1 2">
    <name type="scientific">Robiginitalea biformata (strain ATCC BAA-864 / DSM 15991 / KCTC 12146 / HTCC2501)</name>
    <dbReference type="NCBI Taxonomy" id="313596"/>
    <lineage>
        <taxon>Bacteria</taxon>
        <taxon>Pseudomonadati</taxon>
        <taxon>Bacteroidota</taxon>
        <taxon>Flavobacteriia</taxon>
        <taxon>Flavobacteriales</taxon>
        <taxon>Flavobacteriaceae</taxon>
        <taxon>Robiginitalea</taxon>
    </lineage>
</organism>
<protein>
    <recommendedName>
        <fullName evidence="3">Gliding motility-associated C-terminal domain-containing protein</fullName>
    </recommendedName>
</protein>
<dbReference type="InterPro" id="IPR026341">
    <property type="entry name" value="T9SS_type_B"/>
</dbReference>
<name>A4CPE7_ROBBH</name>
<dbReference type="RefSeq" id="WP_015755704.1">
    <property type="nucleotide sequence ID" value="NC_013222.1"/>
</dbReference>
<proteinExistence type="predicted"/>
<sequence length="389" mass="42941">MKVLPTYFILLLGAFLMPLAGIAQSGIANHGAMQLHGDGSAGFHADFQNDGPFENLEGLVGFYNETGSLKVSGGHTPVLFDVEFSAVKGVYLETPVEVGNNANLVHGNLKTSRSTPENYPVFDFDSFYTGESSVSKVDGYAALQNKQDFVFPIGDIDRLRPLKIQSQAINARATSAYFAEDPQAPVSLNGRFDVGSTVDPGLRVGRSEFWTLDADIPSRVTLTWDVYSNVAGVVKFFGDLRVVGWSREKQAWVNLGNTAVEGGRDYGSLTSDYFVPSEYEIITIGGTGESENYRTVELDNYYLSPNGDGVNETLEIEAAREMPGNNLQIYNRYGQLVYQKDNYTGGFDGQSNTDLVVQRQSGLEPGIYFYIITFPELRERHQGYFYLND</sequence>
<keyword evidence="2" id="KW-1185">Reference proteome</keyword>
<reference evidence="1 2" key="1">
    <citation type="journal article" date="2009" name="J. Bacteriol.">
        <title>Complete genome sequence of Robiginitalea biformata HTCC2501.</title>
        <authorList>
            <person name="Oh H.M."/>
            <person name="Giovannoni S.J."/>
            <person name="Lee K."/>
            <person name="Ferriera S."/>
            <person name="Johnson J."/>
            <person name="Cho J.C."/>
        </authorList>
    </citation>
    <scope>NUCLEOTIDE SEQUENCE [LARGE SCALE GENOMIC DNA]</scope>
    <source>
        <strain evidence="2">ATCC BAA-864 / HTCC2501 / KCTC 12146</strain>
    </source>
</reference>
<dbReference type="EMBL" id="CP001712">
    <property type="protein sequence ID" value="EAR14268.1"/>
    <property type="molecule type" value="Genomic_DNA"/>
</dbReference>